<dbReference type="RefSeq" id="YP_010112521.1">
    <property type="nucleotide sequence ID" value="NC_055892.1"/>
</dbReference>
<sequence>MENLNNNSAPQIPNAAAQILARNRQVAQKYGPYFGKQLFTIIAVNPDPKYKEDVMNGINTFRNEIKAYIIKAIDIMSVSIVAKDLDQRPKIAINKDIPGVEPLMFEIAEPDFSKATRANVTEAIDRLGKSGASPMFFSAEDLPNLDKLVEEANMGAITHYENFARHCLNLSKTVRGYSDANKRIYTDYMRQCGIGSDVEVNVHVETTTTE</sequence>
<protein>
    <submittedName>
        <fullName evidence="1">Uncharacterized protein</fullName>
    </submittedName>
</protein>
<name>A0A7M1RTQ2_9CAUD</name>
<reference evidence="1 2" key="1">
    <citation type="submission" date="2020-07" db="EMBL/GenBank/DDBJ databases">
        <title>Taxonomic proposal: Crassvirales, a new order of highly abundant and diverse bacterial viruses.</title>
        <authorList>
            <person name="Shkoporov A.N."/>
            <person name="Stockdale S.R."/>
            <person name="Guerin E."/>
            <person name="Ross R.P."/>
            <person name="Hill C."/>
        </authorList>
    </citation>
    <scope>NUCLEOTIDE SEQUENCE [LARGE SCALE GENOMIC DNA]</scope>
</reference>
<accession>A0A7M1RTQ2</accession>
<dbReference type="GeneID" id="65130995"/>
<keyword evidence="2" id="KW-1185">Reference proteome</keyword>
<dbReference type="EMBL" id="MT774399">
    <property type="protein sequence ID" value="QOR57069.1"/>
    <property type="molecule type" value="Genomic_DNA"/>
</dbReference>
<dbReference type="KEGG" id="vg:65130995"/>
<dbReference type="Proteomes" id="UP000594117">
    <property type="component" value="Segment"/>
</dbReference>
<organism evidence="1 2">
    <name type="scientific">uncultured phage cr109_1</name>
    <dbReference type="NCBI Taxonomy" id="2772083"/>
    <lineage>
        <taxon>Viruses</taxon>
        <taxon>Duplodnaviria</taxon>
        <taxon>Heunggongvirae</taxon>
        <taxon>Uroviricota</taxon>
        <taxon>Caudoviricetes</taxon>
        <taxon>Crassvirales</taxon>
        <taxon>Suoliviridae</taxon>
        <taxon>Loutivirinae</taxon>
        <taxon>Buchavirus</taxon>
        <taxon>Buchavirus splanchnicus</taxon>
    </lineage>
</organism>
<evidence type="ECO:0000313" key="1">
    <source>
        <dbReference type="EMBL" id="QOR57069.1"/>
    </source>
</evidence>
<evidence type="ECO:0000313" key="2">
    <source>
        <dbReference type="Proteomes" id="UP000594117"/>
    </source>
</evidence>
<proteinExistence type="predicted"/>